<proteinExistence type="predicted"/>
<dbReference type="EMBL" id="JBEPCV010000025">
    <property type="protein sequence ID" value="MER6906838.1"/>
    <property type="molecule type" value="Genomic_DNA"/>
</dbReference>
<comment type="caution">
    <text evidence="1">The sequence shown here is derived from an EMBL/GenBank/DDBJ whole genome shotgun (WGS) entry which is preliminary data.</text>
</comment>
<gene>
    <name evidence="1" type="ORF">ABT322_24510</name>
</gene>
<dbReference type="RefSeq" id="WP_350720705.1">
    <property type="nucleotide sequence ID" value="NZ_JBEPCO010000021.1"/>
</dbReference>
<keyword evidence="2" id="KW-1185">Reference proteome</keyword>
<evidence type="ECO:0000313" key="2">
    <source>
        <dbReference type="Proteomes" id="UP001490330"/>
    </source>
</evidence>
<reference evidence="1 2" key="1">
    <citation type="submission" date="2024-06" db="EMBL/GenBank/DDBJ databases">
        <title>The Natural Products Discovery Center: Release of the First 8490 Sequenced Strains for Exploring Actinobacteria Biosynthetic Diversity.</title>
        <authorList>
            <person name="Kalkreuter E."/>
            <person name="Kautsar S.A."/>
            <person name="Yang D."/>
            <person name="Bader C.D."/>
            <person name="Teijaro C.N."/>
            <person name="Fluegel L."/>
            <person name="Davis C.M."/>
            <person name="Simpson J.R."/>
            <person name="Lauterbach L."/>
            <person name="Steele A.D."/>
            <person name="Gui C."/>
            <person name="Meng S."/>
            <person name="Li G."/>
            <person name="Viehrig K."/>
            <person name="Ye F."/>
            <person name="Su P."/>
            <person name="Kiefer A.F."/>
            <person name="Nichols A."/>
            <person name="Cepeda A.J."/>
            <person name="Yan W."/>
            <person name="Fan B."/>
            <person name="Jiang Y."/>
            <person name="Adhikari A."/>
            <person name="Zheng C.-J."/>
            <person name="Schuster L."/>
            <person name="Cowan T.M."/>
            <person name="Smanski M.J."/>
            <person name="Chevrette M.G."/>
            <person name="De Carvalho L.P.S."/>
            <person name="Shen B."/>
        </authorList>
    </citation>
    <scope>NUCLEOTIDE SEQUENCE [LARGE SCALE GENOMIC DNA]</scope>
    <source>
        <strain evidence="1 2">NPDC000632</strain>
    </source>
</reference>
<dbReference type="Proteomes" id="UP001490330">
    <property type="component" value="Unassembled WGS sequence"/>
</dbReference>
<sequence>MTNDRGPSPLGPDSPYSDASIYVYAEAAPRVVGLLRDALGLVEDDGAELTGGPVRVESEPNDYATDRHAHPFDVLQWPTVLVCEARAGTPDEVVQADASVLEALWHGDFRAVATFVSARARGPGHAGVRHRVGQTALRPGAPRPGYAGCVPGPCGGAGSLERAGAGVRR</sequence>
<name>A0ABV1VK17_9ACTN</name>
<evidence type="ECO:0000313" key="1">
    <source>
        <dbReference type="EMBL" id="MER6906838.1"/>
    </source>
</evidence>
<accession>A0ABV1VK17</accession>
<protein>
    <submittedName>
        <fullName evidence="1">Uncharacterized protein</fullName>
    </submittedName>
</protein>
<organism evidence="1 2">
    <name type="scientific">Streptomyces flaveolus</name>
    <dbReference type="NCBI Taxonomy" id="67297"/>
    <lineage>
        <taxon>Bacteria</taxon>
        <taxon>Bacillati</taxon>
        <taxon>Actinomycetota</taxon>
        <taxon>Actinomycetes</taxon>
        <taxon>Kitasatosporales</taxon>
        <taxon>Streptomycetaceae</taxon>
        <taxon>Streptomyces</taxon>
    </lineage>
</organism>